<dbReference type="InterPro" id="IPR043502">
    <property type="entry name" value="DNA/RNA_pol_sf"/>
</dbReference>
<evidence type="ECO:0000256" key="4">
    <source>
        <dbReference type="ARBA" id="ARBA00022801"/>
    </source>
</evidence>
<evidence type="ECO:0000313" key="6">
    <source>
        <dbReference type="EMBL" id="RVW50050.1"/>
    </source>
</evidence>
<protein>
    <submittedName>
        <fullName evidence="6">Retrovirus-related Pol polyprotein from transposon RE2</fullName>
    </submittedName>
</protein>
<dbReference type="GO" id="GO:0046872">
    <property type="term" value="F:metal ion binding"/>
    <property type="evidence" value="ECO:0007669"/>
    <property type="project" value="UniProtKB-KW"/>
</dbReference>
<dbReference type="PANTHER" id="PTHR42648:SF18">
    <property type="entry name" value="RETROTRANSPOSON, UNCLASSIFIED-LIKE PROTEIN"/>
    <property type="match status" value="1"/>
</dbReference>
<dbReference type="InterPro" id="IPR036397">
    <property type="entry name" value="RNaseH_sf"/>
</dbReference>
<dbReference type="Pfam" id="PF22936">
    <property type="entry name" value="Pol_BBD"/>
    <property type="match status" value="1"/>
</dbReference>
<keyword evidence="2" id="KW-0479">Metal-binding</keyword>
<comment type="caution">
    <text evidence="6">The sequence shown here is derived from an EMBL/GenBank/DDBJ whole genome shotgun (WGS) entry which is preliminary data.</text>
</comment>
<dbReference type="InterPro" id="IPR057670">
    <property type="entry name" value="SH3_retrovirus"/>
</dbReference>
<dbReference type="AlphaFoldDB" id="A0A438EQR5"/>
<dbReference type="GO" id="GO:0015074">
    <property type="term" value="P:DNA integration"/>
    <property type="evidence" value="ECO:0007669"/>
    <property type="project" value="InterPro"/>
</dbReference>
<organism evidence="6 7">
    <name type="scientific">Vitis vinifera</name>
    <name type="common">Grape</name>
    <dbReference type="NCBI Taxonomy" id="29760"/>
    <lineage>
        <taxon>Eukaryota</taxon>
        <taxon>Viridiplantae</taxon>
        <taxon>Streptophyta</taxon>
        <taxon>Embryophyta</taxon>
        <taxon>Tracheophyta</taxon>
        <taxon>Spermatophyta</taxon>
        <taxon>Magnoliopsida</taxon>
        <taxon>eudicotyledons</taxon>
        <taxon>Gunneridae</taxon>
        <taxon>Pentapetalae</taxon>
        <taxon>rosids</taxon>
        <taxon>Vitales</taxon>
        <taxon>Vitaceae</taxon>
        <taxon>Viteae</taxon>
        <taxon>Vitis</taxon>
    </lineage>
</organism>
<dbReference type="InterPro" id="IPR012337">
    <property type="entry name" value="RNaseH-like_sf"/>
</dbReference>
<feature type="domain" description="Integrase catalytic" evidence="5">
    <location>
        <begin position="137"/>
        <end position="206"/>
    </location>
</feature>
<evidence type="ECO:0000256" key="3">
    <source>
        <dbReference type="ARBA" id="ARBA00022750"/>
    </source>
</evidence>
<dbReference type="EMBL" id="QGNW01001215">
    <property type="protein sequence ID" value="RVW50050.1"/>
    <property type="molecule type" value="Genomic_DNA"/>
</dbReference>
<dbReference type="InterPro" id="IPR013103">
    <property type="entry name" value="RVT_2"/>
</dbReference>
<dbReference type="Pfam" id="PF00665">
    <property type="entry name" value="rve"/>
    <property type="match status" value="1"/>
</dbReference>
<evidence type="ECO:0000256" key="2">
    <source>
        <dbReference type="ARBA" id="ARBA00022723"/>
    </source>
</evidence>
<dbReference type="SUPFAM" id="SSF56672">
    <property type="entry name" value="DNA/RNA polymerases"/>
    <property type="match status" value="1"/>
</dbReference>
<dbReference type="GO" id="GO:0006508">
    <property type="term" value="P:proteolysis"/>
    <property type="evidence" value="ECO:0007669"/>
    <property type="project" value="UniProtKB-KW"/>
</dbReference>
<evidence type="ECO:0000259" key="5">
    <source>
        <dbReference type="PROSITE" id="PS50994"/>
    </source>
</evidence>
<dbReference type="PROSITE" id="PS50994">
    <property type="entry name" value="INTEGRASE"/>
    <property type="match status" value="1"/>
</dbReference>
<dbReference type="Proteomes" id="UP000288805">
    <property type="component" value="Unassembled WGS sequence"/>
</dbReference>
<dbReference type="InterPro" id="IPR001584">
    <property type="entry name" value="Integrase_cat-core"/>
</dbReference>
<sequence>MTYDQGLFRELDKTAVSKVRIGNGEYISAKGKETVSIESFSGLKLILDVLFVPNIDQNLLSVGKLLKKGFKVLFEDKFCMIKDANGKDVFKIKMRGKNVALNLLKEEQATVSQENNVTTLLHKRLGHFHHNGVLYMKKNQLAVVADVFWKYKALVENQSGAVIQVIKTDNGTEYTSERFNNLCEEAGIEHQLTAPYTPQQNGVVKRDKLDKKTEAGIFVGYNSQSKTYRVYMPRADKIIVSRDVKFMEDDKWSWDAKKNQNFEFLDENIDDIPVKGTKSLYNIYQRCNVAVFEPVGFNEAVEDKKWRVAITFALIARLDTIRMLLAVAAQKGWKIYQLDVKSTFLNGYLEEEIFVEQPEGFVVKGKEDKVYQLKKALYGLKQAPKAWYNRINAHLLRINQCLMDKFKAEMEEVFEMTYLGDMSYFLGMEDIVAQSTAEAEYIAAAAAANQHFG</sequence>
<proteinExistence type="predicted"/>
<dbReference type="GO" id="GO:0003676">
    <property type="term" value="F:nucleic acid binding"/>
    <property type="evidence" value="ECO:0007669"/>
    <property type="project" value="InterPro"/>
</dbReference>
<evidence type="ECO:0000256" key="1">
    <source>
        <dbReference type="ARBA" id="ARBA00022670"/>
    </source>
</evidence>
<evidence type="ECO:0000313" key="7">
    <source>
        <dbReference type="Proteomes" id="UP000288805"/>
    </source>
</evidence>
<dbReference type="GO" id="GO:0004190">
    <property type="term" value="F:aspartic-type endopeptidase activity"/>
    <property type="evidence" value="ECO:0007669"/>
    <property type="project" value="UniProtKB-KW"/>
</dbReference>
<reference evidence="6 7" key="1">
    <citation type="journal article" date="2018" name="PLoS Genet.">
        <title>Population sequencing reveals clonal diversity and ancestral inbreeding in the grapevine cultivar Chardonnay.</title>
        <authorList>
            <person name="Roach M.J."/>
            <person name="Johnson D.L."/>
            <person name="Bohlmann J."/>
            <person name="van Vuuren H.J."/>
            <person name="Jones S.J."/>
            <person name="Pretorius I.S."/>
            <person name="Schmidt S.A."/>
            <person name="Borneman A.R."/>
        </authorList>
    </citation>
    <scope>NUCLEOTIDE SEQUENCE [LARGE SCALE GENOMIC DNA]</scope>
    <source>
        <strain evidence="7">cv. Chardonnay</strain>
        <tissue evidence="6">Leaf</tissue>
    </source>
</reference>
<keyword evidence="3" id="KW-0064">Aspartyl protease</keyword>
<gene>
    <name evidence="6" type="primary">RE2_194</name>
    <name evidence="6" type="ORF">CK203_082316</name>
</gene>
<keyword evidence="1" id="KW-0645">Protease</keyword>
<keyword evidence="4" id="KW-0378">Hydrolase</keyword>
<dbReference type="Gene3D" id="3.30.420.10">
    <property type="entry name" value="Ribonuclease H-like superfamily/Ribonuclease H"/>
    <property type="match status" value="1"/>
</dbReference>
<dbReference type="InterPro" id="IPR039537">
    <property type="entry name" value="Retrotran_Ty1/copia-like"/>
</dbReference>
<dbReference type="PANTHER" id="PTHR42648">
    <property type="entry name" value="TRANSPOSASE, PUTATIVE-RELATED"/>
    <property type="match status" value="1"/>
</dbReference>
<name>A0A438EQR5_VITVI</name>
<dbReference type="Pfam" id="PF07727">
    <property type="entry name" value="RVT_2"/>
    <property type="match status" value="1"/>
</dbReference>
<dbReference type="Pfam" id="PF25597">
    <property type="entry name" value="SH3_retrovirus"/>
    <property type="match status" value="1"/>
</dbReference>
<dbReference type="SUPFAM" id="SSF53098">
    <property type="entry name" value="Ribonuclease H-like"/>
    <property type="match status" value="1"/>
</dbReference>
<dbReference type="InterPro" id="IPR054722">
    <property type="entry name" value="PolX-like_BBD"/>
</dbReference>
<accession>A0A438EQR5</accession>